<feature type="region of interest" description="Disordered" evidence="1">
    <location>
        <begin position="164"/>
        <end position="189"/>
    </location>
</feature>
<proteinExistence type="predicted"/>
<evidence type="ECO:0000313" key="2">
    <source>
        <dbReference type="EMBL" id="KAK5842978.1"/>
    </source>
</evidence>
<feature type="compositionally biased region" description="Basic and acidic residues" evidence="1">
    <location>
        <begin position="223"/>
        <end position="240"/>
    </location>
</feature>
<name>A0ABR0QVU6_GOSAR</name>
<sequence length="240" mass="25594">MPSSESLTEAVSMVVDETGEKSDGYDPWMLVEKRSRKKSRDSANSGSRITEKKNEGSRLMALIEKESNVVIKSGKNEEIQDTRQRKGKETVIEGNQGAGAGMYNVSHFSSRSRDTINVLGLKNVAGPSKSSNNAGGLDNGLVSSSNLVIDPRTTFNGAFKGLRGSSLLKDSTSGQENRSNSGPGENKIMAVPDRVMEVSGKLIRNLVAYGNQGRIADGGNDGSDSHSHIAGDGNKSENME</sequence>
<reference evidence="2 3" key="1">
    <citation type="submission" date="2023-03" db="EMBL/GenBank/DDBJ databases">
        <title>WGS of Gossypium arboreum.</title>
        <authorList>
            <person name="Yu D."/>
        </authorList>
    </citation>
    <scope>NUCLEOTIDE SEQUENCE [LARGE SCALE GENOMIC DNA]</scope>
    <source>
        <tissue evidence="2">Leaf</tissue>
    </source>
</reference>
<evidence type="ECO:0000256" key="1">
    <source>
        <dbReference type="SAM" id="MobiDB-lite"/>
    </source>
</evidence>
<feature type="region of interest" description="Disordered" evidence="1">
    <location>
        <begin position="216"/>
        <end position="240"/>
    </location>
</feature>
<organism evidence="2 3">
    <name type="scientific">Gossypium arboreum</name>
    <name type="common">Tree cotton</name>
    <name type="synonym">Gossypium nanking</name>
    <dbReference type="NCBI Taxonomy" id="29729"/>
    <lineage>
        <taxon>Eukaryota</taxon>
        <taxon>Viridiplantae</taxon>
        <taxon>Streptophyta</taxon>
        <taxon>Embryophyta</taxon>
        <taxon>Tracheophyta</taxon>
        <taxon>Spermatophyta</taxon>
        <taxon>Magnoliopsida</taxon>
        <taxon>eudicotyledons</taxon>
        <taxon>Gunneridae</taxon>
        <taxon>Pentapetalae</taxon>
        <taxon>rosids</taxon>
        <taxon>malvids</taxon>
        <taxon>Malvales</taxon>
        <taxon>Malvaceae</taxon>
        <taxon>Malvoideae</taxon>
        <taxon>Gossypium</taxon>
    </lineage>
</organism>
<gene>
    <name evidence="2" type="ORF">PVK06_005402</name>
</gene>
<accession>A0ABR0QVU6</accession>
<dbReference type="Proteomes" id="UP001358586">
    <property type="component" value="Chromosome 2"/>
</dbReference>
<feature type="region of interest" description="Disordered" evidence="1">
    <location>
        <begin position="1"/>
        <end position="58"/>
    </location>
</feature>
<protein>
    <submittedName>
        <fullName evidence="2">Uncharacterized protein</fullName>
    </submittedName>
</protein>
<evidence type="ECO:0000313" key="3">
    <source>
        <dbReference type="Proteomes" id="UP001358586"/>
    </source>
</evidence>
<dbReference type="EMBL" id="JARKNE010000002">
    <property type="protein sequence ID" value="KAK5842978.1"/>
    <property type="molecule type" value="Genomic_DNA"/>
</dbReference>
<feature type="compositionally biased region" description="Polar residues" evidence="1">
    <location>
        <begin position="168"/>
        <end position="183"/>
    </location>
</feature>
<keyword evidence="3" id="KW-1185">Reference proteome</keyword>
<comment type="caution">
    <text evidence="2">The sequence shown here is derived from an EMBL/GenBank/DDBJ whole genome shotgun (WGS) entry which is preliminary data.</text>
</comment>